<keyword evidence="3" id="KW-1185">Reference proteome</keyword>
<dbReference type="InterPro" id="IPR013098">
    <property type="entry name" value="Ig_I-set"/>
</dbReference>
<organism evidence="2 3">
    <name type="scientific">Schistosoma mattheei</name>
    <dbReference type="NCBI Taxonomy" id="31246"/>
    <lineage>
        <taxon>Eukaryota</taxon>
        <taxon>Metazoa</taxon>
        <taxon>Spiralia</taxon>
        <taxon>Lophotrochozoa</taxon>
        <taxon>Platyhelminthes</taxon>
        <taxon>Trematoda</taxon>
        <taxon>Digenea</taxon>
        <taxon>Strigeidida</taxon>
        <taxon>Schistosomatoidea</taxon>
        <taxon>Schistosomatidae</taxon>
        <taxon>Schistosoma</taxon>
    </lineage>
</organism>
<evidence type="ECO:0000313" key="2">
    <source>
        <dbReference type="EMBL" id="VDO98822.1"/>
    </source>
</evidence>
<name>A0A3P8DRN0_9TREM</name>
<dbReference type="InterPro" id="IPR007110">
    <property type="entry name" value="Ig-like_dom"/>
</dbReference>
<dbReference type="Gene3D" id="2.60.40.10">
    <property type="entry name" value="Immunoglobulins"/>
    <property type="match status" value="1"/>
</dbReference>
<dbReference type="Pfam" id="PF07679">
    <property type="entry name" value="I-set"/>
    <property type="match status" value="1"/>
</dbReference>
<dbReference type="InterPro" id="IPR036179">
    <property type="entry name" value="Ig-like_dom_sf"/>
</dbReference>
<reference evidence="2 3" key="1">
    <citation type="submission" date="2018-11" db="EMBL/GenBank/DDBJ databases">
        <authorList>
            <consortium name="Pathogen Informatics"/>
        </authorList>
    </citation>
    <scope>NUCLEOTIDE SEQUENCE [LARGE SCALE GENOMIC DNA]</scope>
    <source>
        <strain>Denwood</strain>
        <strain evidence="3">Zambia</strain>
    </source>
</reference>
<gene>
    <name evidence="2" type="ORF">SMTD_LOCUS3753</name>
</gene>
<evidence type="ECO:0000313" key="3">
    <source>
        <dbReference type="Proteomes" id="UP000269396"/>
    </source>
</evidence>
<dbReference type="CDD" id="cd00096">
    <property type="entry name" value="Ig"/>
    <property type="match status" value="1"/>
</dbReference>
<sequence length="87" mass="9714">MECQIQADLKPIQVVWEVDGKELTQSDRNEMIYFEDSGVARLIVHQVVPSDSGEYTCKVHGEVIEAETKQQMTKTISSGSIVTIEGE</sequence>
<dbReference type="PROSITE" id="PS50835">
    <property type="entry name" value="IG_LIKE"/>
    <property type="match status" value="1"/>
</dbReference>
<dbReference type="Proteomes" id="UP000269396">
    <property type="component" value="Unassembled WGS sequence"/>
</dbReference>
<evidence type="ECO:0000259" key="1">
    <source>
        <dbReference type="PROSITE" id="PS50835"/>
    </source>
</evidence>
<feature type="domain" description="Ig-like" evidence="1">
    <location>
        <begin position="1"/>
        <end position="77"/>
    </location>
</feature>
<dbReference type="InterPro" id="IPR013783">
    <property type="entry name" value="Ig-like_fold"/>
</dbReference>
<dbReference type="AlphaFoldDB" id="A0A3P8DRN0"/>
<accession>A0A3P8DRN0</accession>
<proteinExistence type="predicted"/>
<protein>
    <recommendedName>
        <fullName evidence="1">Ig-like domain-containing protein</fullName>
    </recommendedName>
</protein>
<dbReference type="SUPFAM" id="SSF48726">
    <property type="entry name" value="Immunoglobulin"/>
    <property type="match status" value="1"/>
</dbReference>
<dbReference type="EMBL" id="UZAL01007778">
    <property type="protein sequence ID" value="VDO98822.1"/>
    <property type="molecule type" value="Genomic_DNA"/>
</dbReference>